<dbReference type="SUPFAM" id="SSF54534">
    <property type="entry name" value="FKBP-like"/>
    <property type="match status" value="1"/>
</dbReference>
<evidence type="ECO:0000256" key="3">
    <source>
        <dbReference type="ARBA" id="ARBA00023110"/>
    </source>
</evidence>
<dbReference type="InterPro" id="IPR000297">
    <property type="entry name" value="PPIase_PpiC"/>
</dbReference>
<dbReference type="PROSITE" id="PS50198">
    <property type="entry name" value="PPIC_PPIASE_2"/>
    <property type="match status" value="1"/>
</dbReference>
<sequence length="135" mass="14528">MGKDSKPKAPTKGKAAAAGDAKKGDAKKGAAAEKTEKPATHVNVRHILCEKMSQIETAIERLNNGEGFDKVARDMSIDKARQGGSLGWKLRGDNVKDFSDAAFALPVSKVDKPVYTNPPIKTSHGYHLIMVEGRK</sequence>
<organism evidence="9 10">
    <name type="scientific">Pyronema omphalodes (strain CBS 100304)</name>
    <name type="common">Pyronema confluens</name>
    <dbReference type="NCBI Taxonomy" id="1076935"/>
    <lineage>
        <taxon>Eukaryota</taxon>
        <taxon>Fungi</taxon>
        <taxon>Dikarya</taxon>
        <taxon>Ascomycota</taxon>
        <taxon>Pezizomycotina</taxon>
        <taxon>Pezizomycetes</taxon>
        <taxon>Pezizales</taxon>
        <taxon>Pyronemataceae</taxon>
        <taxon>Pyronema</taxon>
    </lineage>
</organism>
<dbReference type="InterPro" id="IPR046357">
    <property type="entry name" value="PPIase_dom_sf"/>
</dbReference>
<evidence type="ECO:0000256" key="4">
    <source>
        <dbReference type="ARBA" id="ARBA00023235"/>
    </source>
</evidence>
<comment type="catalytic activity">
    <reaction evidence="1 6">
        <text>[protein]-peptidylproline (omega=180) = [protein]-peptidylproline (omega=0)</text>
        <dbReference type="Rhea" id="RHEA:16237"/>
        <dbReference type="Rhea" id="RHEA-COMP:10747"/>
        <dbReference type="Rhea" id="RHEA-COMP:10748"/>
        <dbReference type="ChEBI" id="CHEBI:83833"/>
        <dbReference type="ChEBI" id="CHEBI:83834"/>
        <dbReference type="EC" id="5.2.1.8"/>
    </reaction>
</comment>
<gene>
    <name evidence="9" type="ORF">PCON_10006</name>
</gene>
<dbReference type="GO" id="GO:0006364">
    <property type="term" value="P:rRNA processing"/>
    <property type="evidence" value="ECO:0007669"/>
    <property type="project" value="InterPro"/>
</dbReference>
<dbReference type="Proteomes" id="UP000018144">
    <property type="component" value="Unassembled WGS sequence"/>
</dbReference>
<feature type="region of interest" description="Disordered" evidence="7">
    <location>
        <begin position="1"/>
        <end position="43"/>
    </location>
</feature>
<evidence type="ECO:0000256" key="2">
    <source>
        <dbReference type="ARBA" id="ARBA00010242"/>
    </source>
</evidence>
<name>U4L9P5_PYROM</name>
<dbReference type="eggNOG" id="KOG3258">
    <property type="taxonomic scope" value="Eukaryota"/>
</dbReference>
<dbReference type="PANTHER" id="PTHR45995">
    <property type="match status" value="1"/>
</dbReference>
<evidence type="ECO:0000259" key="8">
    <source>
        <dbReference type="PROSITE" id="PS50198"/>
    </source>
</evidence>
<keyword evidence="4 5" id="KW-0413">Isomerase</keyword>
<dbReference type="InterPro" id="IPR043323">
    <property type="entry name" value="PIN4"/>
</dbReference>
<keyword evidence="10" id="KW-1185">Reference proteome</keyword>
<protein>
    <recommendedName>
        <fullName evidence="6">Peptidyl-prolyl cis-trans isomerase</fullName>
        <ecNumber evidence="6">5.2.1.8</ecNumber>
    </recommendedName>
</protein>
<comment type="similarity">
    <text evidence="2">Belongs to the PpiC/parvulin rotamase family. PIN4 subfamily.</text>
</comment>
<reference evidence="9 10" key="1">
    <citation type="journal article" date="2013" name="PLoS Genet.">
        <title>The genome and development-dependent transcriptomes of Pyronema confluens: a window into fungal evolution.</title>
        <authorList>
            <person name="Traeger S."/>
            <person name="Altegoer F."/>
            <person name="Freitag M."/>
            <person name="Gabaldon T."/>
            <person name="Kempken F."/>
            <person name="Kumar A."/>
            <person name="Marcet-Houben M."/>
            <person name="Poggeler S."/>
            <person name="Stajich J.E."/>
            <person name="Nowrousian M."/>
        </authorList>
    </citation>
    <scope>NUCLEOTIDE SEQUENCE [LARGE SCALE GENOMIC DNA]</scope>
    <source>
        <strain evidence="10">CBS 100304</strain>
        <tissue evidence="9">Vegetative mycelium</tissue>
    </source>
</reference>
<dbReference type="EC" id="5.2.1.8" evidence="6"/>
<feature type="domain" description="PpiC" evidence="8">
    <location>
        <begin position="39"/>
        <end position="133"/>
    </location>
</feature>
<dbReference type="OMA" id="NAINVRH"/>
<keyword evidence="3 5" id="KW-0697">Rotamase</keyword>
<evidence type="ECO:0000256" key="7">
    <source>
        <dbReference type="SAM" id="MobiDB-lite"/>
    </source>
</evidence>
<evidence type="ECO:0000313" key="10">
    <source>
        <dbReference type="Proteomes" id="UP000018144"/>
    </source>
</evidence>
<dbReference type="Pfam" id="PF13616">
    <property type="entry name" value="Rotamase_3"/>
    <property type="match status" value="1"/>
</dbReference>
<accession>U4L9P5</accession>
<evidence type="ECO:0000313" key="9">
    <source>
        <dbReference type="EMBL" id="CCX10412.1"/>
    </source>
</evidence>
<evidence type="ECO:0000256" key="6">
    <source>
        <dbReference type="RuleBase" id="RU363014"/>
    </source>
</evidence>
<dbReference type="OrthoDB" id="1911748at2759"/>
<evidence type="ECO:0000256" key="1">
    <source>
        <dbReference type="ARBA" id="ARBA00000971"/>
    </source>
</evidence>
<dbReference type="EMBL" id="HF935540">
    <property type="protein sequence ID" value="CCX10412.1"/>
    <property type="molecule type" value="Genomic_DNA"/>
</dbReference>
<feature type="compositionally biased region" description="Low complexity" evidence="7">
    <location>
        <begin position="8"/>
        <end position="19"/>
    </location>
</feature>
<dbReference type="Gene3D" id="3.10.50.40">
    <property type="match status" value="1"/>
</dbReference>
<dbReference type="GO" id="GO:0003755">
    <property type="term" value="F:peptidyl-prolyl cis-trans isomerase activity"/>
    <property type="evidence" value="ECO:0007669"/>
    <property type="project" value="UniProtKB-UniRule"/>
</dbReference>
<dbReference type="AlphaFoldDB" id="U4L9P5"/>
<proteinExistence type="inferred from homology"/>
<dbReference type="STRING" id="1076935.U4L9P5"/>
<evidence type="ECO:0000256" key="5">
    <source>
        <dbReference type="PROSITE-ProRule" id="PRU00278"/>
    </source>
</evidence>
<feature type="compositionally biased region" description="Basic and acidic residues" evidence="7">
    <location>
        <begin position="20"/>
        <end position="39"/>
    </location>
</feature>
<dbReference type="GO" id="GO:0003677">
    <property type="term" value="F:DNA binding"/>
    <property type="evidence" value="ECO:0007669"/>
    <property type="project" value="InterPro"/>
</dbReference>